<organism evidence="1">
    <name type="scientific">marine metagenome</name>
    <dbReference type="NCBI Taxonomy" id="408172"/>
    <lineage>
        <taxon>unclassified sequences</taxon>
        <taxon>metagenomes</taxon>
        <taxon>ecological metagenomes</taxon>
    </lineage>
</organism>
<sequence length="40" mass="4256">MLEKLFGPSKTGLEKLFGVSKAGSSIRIELLAGLATFLTM</sequence>
<feature type="non-terminal residue" evidence="1">
    <location>
        <position position="40"/>
    </location>
</feature>
<evidence type="ECO:0000313" key="1">
    <source>
        <dbReference type="EMBL" id="SVA45600.1"/>
    </source>
</evidence>
<name>A0A381VZ78_9ZZZZ</name>
<dbReference type="AlphaFoldDB" id="A0A381VZ78"/>
<protein>
    <submittedName>
        <fullName evidence="1">Uncharacterized protein</fullName>
    </submittedName>
</protein>
<accession>A0A381VZ78</accession>
<reference evidence="1" key="1">
    <citation type="submission" date="2018-05" db="EMBL/GenBank/DDBJ databases">
        <authorList>
            <person name="Lanie J.A."/>
            <person name="Ng W.-L."/>
            <person name="Kazmierczak K.M."/>
            <person name="Andrzejewski T.M."/>
            <person name="Davidsen T.M."/>
            <person name="Wayne K.J."/>
            <person name="Tettelin H."/>
            <person name="Glass J.I."/>
            <person name="Rusch D."/>
            <person name="Podicherti R."/>
            <person name="Tsui H.-C.T."/>
            <person name="Winkler M.E."/>
        </authorList>
    </citation>
    <scope>NUCLEOTIDE SEQUENCE</scope>
</reference>
<gene>
    <name evidence="1" type="ORF">METZ01_LOCUS98454</name>
</gene>
<proteinExistence type="predicted"/>
<dbReference type="EMBL" id="UINC01010231">
    <property type="protein sequence ID" value="SVA45600.1"/>
    <property type="molecule type" value="Genomic_DNA"/>
</dbReference>